<comment type="similarity">
    <text evidence="1">Belongs to the tubulin family.</text>
</comment>
<dbReference type="InterPro" id="IPR037103">
    <property type="entry name" value="Tubulin/FtsZ-like_C"/>
</dbReference>
<protein>
    <submittedName>
        <fullName evidence="5">Tubulin beta-9 chain</fullName>
    </submittedName>
</protein>
<keyword evidence="4" id="KW-0342">GTP-binding</keyword>
<dbReference type="AlphaFoldDB" id="A0A438CME6"/>
<dbReference type="PRINTS" id="PR01161">
    <property type="entry name" value="TUBULIN"/>
</dbReference>
<evidence type="ECO:0000256" key="4">
    <source>
        <dbReference type="ARBA" id="ARBA00023134"/>
    </source>
</evidence>
<dbReference type="InterPro" id="IPR000217">
    <property type="entry name" value="Tubulin"/>
</dbReference>
<dbReference type="SUPFAM" id="SSF55307">
    <property type="entry name" value="Tubulin C-terminal domain-like"/>
    <property type="match status" value="1"/>
</dbReference>
<dbReference type="GO" id="GO:0005525">
    <property type="term" value="F:GTP binding"/>
    <property type="evidence" value="ECO:0007669"/>
    <property type="project" value="UniProtKB-KW"/>
</dbReference>
<evidence type="ECO:0000256" key="3">
    <source>
        <dbReference type="ARBA" id="ARBA00022741"/>
    </source>
</evidence>
<comment type="caution">
    <text evidence="5">The sequence shown here is derived from an EMBL/GenBank/DDBJ whole genome shotgun (WGS) entry which is preliminary data.</text>
</comment>
<dbReference type="Gene3D" id="3.30.1330.20">
    <property type="entry name" value="Tubulin/FtsZ, C-terminal domain"/>
    <property type="match status" value="1"/>
</dbReference>
<evidence type="ECO:0000313" key="5">
    <source>
        <dbReference type="EMBL" id="RVW24384.1"/>
    </source>
</evidence>
<dbReference type="GO" id="GO:0007017">
    <property type="term" value="P:microtubule-based process"/>
    <property type="evidence" value="ECO:0007669"/>
    <property type="project" value="InterPro"/>
</dbReference>
<keyword evidence="3" id="KW-0547">Nucleotide-binding</keyword>
<dbReference type="SUPFAM" id="SSF52490">
    <property type="entry name" value="Tubulin nucleotide-binding domain-like"/>
    <property type="match status" value="1"/>
</dbReference>
<evidence type="ECO:0000313" key="6">
    <source>
        <dbReference type="Proteomes" id="UP000288805"/>
    </source>
</evidence>
<dbReference type="Gene3D" id="3.40.50.1440">
    <property type="entry name" value="Tubulin/FtsZ, GTPase domain"/>
    <property type="match status" value="1"/>
</dbReference>
<reference evidence="5 6" key="1">
    <citation type="journal article" date="2018" name="PLoS Genet.">
        <title>Population sequencing reveals clonal diversity and ancestral inbreeding in the grapevine cultivar Chardonnay.</title>
        <authorList>
            <person name="Roach M.J."/>
            <person name="Johnson D.L."/>
            <person name="Bohlmann J."/>
            <person name="van Vuuren H.J."/>
            <person name="Jones S.J."/>
            <person name="Pretorius I.S."/>
            <person name="Schmidt S.A."/>
            <person name="Borneman A.R."/>
        </authorList>
    </citation>
    <scope>NUCLEOTIDE SEQUENCE [LARGE SCALE GENOMIC DNA]</scope>
    <source>
        <strain evidence="6">cv. Chardonnay</strain>
        <tissue evidence="5">Leaf</tissue>
    </source>
</reference>
<dbReference type="Proteomes" id="UP000288805">
    <property type="component" value="Unassembled WGS sequence"/>
</dbReference>
<gene>
    <name evidence="5" type="primary">TBB9_0</name>
    <name evidence="5" type="ORF">CK203_093259</name>
</gene>
<dbReference type="InterPro" id="IPR036525">
    <property type="entry name" value="Tubulin/FtsZ_GTPase_sf"/>
</dbReference>
<keyword evidence="2" id="KW-0493">Microtubule</keyword>
<accession>A0A438CME6</accession>
<evidence type="ECO:0000256" key="2">
    <source>
        <dbReference type="ARBA" id="ARBA00022701"/>
    </source>
</evidence>
<organism evidence="5 6">
    <name type="scientific">Vitis vinifera</name>
    <name type="common">Grape</name>
    <dbReference type="NCBI Taxonomy" id="29760"/>
    <lineage>
        <taxon>Eukaryota</taxon>
        <taxon>Viridiplantae</taxon>
        <taxon>Streptophyta</taxon>
        <taxon>Embryophyta</taxon>
        <taxon>Tracheophyta</taxon>
        <taxon>Spermatophyta</taxon>
        <taxon>Magnoliopsida</taxon>
        <taxon>eudicotyledons</taxon>
        <taxon>Gunneridae</taxon>
        <taxon>Pentapetalae</taxon>
        <taxon>rosids</taxon>
        <taxon>Vitales</taxon>
        <taxon>Vitaceae</taxon>
        <taxon>Viteae</taxon>
        <taxon>Vitis</taxon>
    </lineage>
</organism>
<sequence>MYEIFHGQCKNQIEAQLWEVVHAKHDIDSIGHYQGDTELQLEQVNVYYNEANCGRFMPRAVLMDLESVPELSQQMWDAKNMTCAIDPHHGRYLTTLAMF</sequence>
<dbReference type="GO" id="GO:0005874">
    <property type="term" value="C:microtubule"/>
    <property type="evidence" value="ECO:0007669"/>
    <property type="project" value="UniProtKB-KW"/>
</dbReference>
<dbReference type="PANTHER" id="PTHR11588">
    <property type="entry name" value="TUBULIN"/>
    <property type="match status" value="1"/>
</dbReference>
<evidence type="ECO:0000256" key="1">
    <source>
        <dbReference type="ARBA" id="ARBA00009636"/>
    </source>
</evidence>
<dbReference type="EMBL" id="QGNW01002174">
    <property type="protein sequence ID" value="RVW24384.1"/>
    <property type="molecule type" value="Genomic_DNA"/>
</dbReference>
<name>A0A438CME6_VITVI</name>
<dbReference type="InterPro" id="IPR008280">
    <property type="entry name" value="Tub_FtsZ_C"/>
</dbReference>
<proteinExistence type="inferred from homology"/>